<dbReference type="Gene3D" id="3.40.30.10">
    <property type="entry name" value="Glutaredoxin"/>
    <property type="match status" value="1"/>
</dbReference>
<sequence>MQNAKIHKNHFYVSAPLKNGIGRYVCQLQRVTLKFCKTRGDSKGIRDFIESYLVDYAKSNPGVVVYLKPRRHRPAMLTMEFLNGERHELSCCQFDGFTVGQFLNLYTKCSGRQESRLINVQYTNHPSIQGPWTPWTNRNPEMAVADLIHDKKWREMYNKAPSATEMVLEMFKQQQISNQIQIEEKQAE</sequence>
<organism evidence="8 9">
    <name type="scientific">Cloeon dipterum</name>
    <dbReference type="NCBI Taxonomy" id="197152"/>
    <lineage>
        <taxon>Eukaryota</taxon>
        <taxon>Metazoa</taxon>
        <taxon>Ecdysozoa</taxon>
        <taxon>Arthropoda</taxon>
        <taxon>Hexapoda</taxon>
        <taxon>Insecta</taxon>
        <taxon>Pterygota</taxon>
        <taxon>Palaeoptera</taxon>
        <taxon>Ephemeroptera</taxon>
        <taxon>Pisciforma</taxon>
        <taxon>Baetidae</taxon>
        <taxon>Cloeon</taxon>
    </lineage>
</organism>
<evidence type="ECO:0000256" key="5">
    <source>
        <dbReference type="ARBA" id="ARBA00023274"/>
    </source>
</evidence>
<keyword evidence="5" id="KW-0687">Ribonucleoprotein</keyword>
<keyword evidence="3" id="KW-0689">Ribosomal protein</keyword>
<accession>A0A8S1BNR0</accession>
<proteinExistence type="inferred from homology"/>
<keyword evidence="9" id="KW-1185">Reference proteome</keyword>
<evidence type="ECO:0000313" key="9">
    <source>
        <dbReference type="Proteomes" id="UP000494165"/>
    </source>
</evidence>
<dbReference type="Pfam" id="PF05047">
    <property type="entry name" value="L51_S25_CI-B8"/>
    <property type="match status" value="1"/>
</dbReference>
<dbReference type="Proteomes" id="UP000494165">
    <property type="component" value="Unassembled WGS sequence"/>
</dbReference>
<dbReference type="PANTHER" id="PTHR21396:SF2">
    <property type="entry name" value="LARGE RIBOSOMAL SUBUNIT PROTEIN ML43"/>
    <property type="match status" value="1"/>
</dbReference>
<evidence type="ECO:0000256" key="6">
    <source>
        <dbReference type="ARBA" id="ARBA00035188"/>
    </source>
</evidence>
<reference evidence="8 9" key="1">
    <citation type="submission" date="2020-04" db="EMBL/GenBank/DDBJ databases">
        <authorList>
            <person name="Alioto T."/>
            <person name="Alioto T."/>
            <person name="Gomez Garrido J."/>
        </authorList>
    </citation>
    <scope>NUCLEOTIDE SEQUENCE [LARGE SCALE GENOMIC DNA]</scope>
</reference>
<dbReference type="EMBL" id="CADEPI010000005">
    <property type="protein sequence ID" value="CAB3361062.1"/>
    <property type="molecule type" value="Genomic_DNA"/>
</dbReference>
<feature type="domain" description="Ribosomal protein/NADH dehydrogenase" evidence="7">
    <location>
        <begin position="37"/>
        <end position="110"/>
    </location>
</feature>
<dbReference type="InterPro" id="IPR036249">
    <property type="entry name" value="Thioredoxin-like_sf"/>
</dbReference>
<dbReference type="InterPro" id="IPR039927">
    <property type="entry name" value="Ribosomal_mL43"/>
</dbReference>
<dbReference type="GO" id="GO:0005762">
    <property type="term" value="C:mitochondrial large ribosomal subunit"/>
    <property type="evidence" value="ECO:0007669"/>
    <property type="project" value="TreeGrafter"/>
</dbReference>
<comment type="caution">
    <text evidence="8">The sequence shown here is derived from an EMBL/GenBank/DDBJ whole genome shotgun (WGS) entry which is preliminary data.</text>
</comment>
<evidence type="ECO:0000313" key="8">
    <source>
        <dbReference type="EMBL" id="CAB3361062.1"/>
    </source>
</evidence>
<dbReference type="GO" id="GO:0032543">
    <property type="term" value="P:mitochondrial translation"/>
    <property type="evidence" value="ECO:0007669"/>
    <property type="project" value="InterPro"/>
</dbReference>
<dbReference type="SMART" id="SM00916">
    <property type="entry name" value="L51_S25_CI-B8"/>
    <property type="match status" value="1"/>
</dbReference>
<gene>
    <name evidence="8" type="ORF">CLODIP_2_CD11502</name>
</gene>
<evidence type="ECO:0000256" key="1">
    <source>
        <dbReference type="ARBA" id="ARBA00004173"/>
    </source>
</evidence>
<dbReference type="GO" id="GO:0003735">
    <property type="term" value="F:structural constituent of ribosome"/>
    <property type="evidence" value="ECO:0007669"/>
    <property type="project" value="InterPro"/>
</dbReference>
<dbReference type="SUPFAM" id="SSF52833">
    <property type="entry name" value="Thioredoxin-like"/>
    <property type="match status" value="1"/>
</dbReference>
<name>A0A8S1BNR0_9INSE</name>
<dbReference type="PANTHER" id="PTHR21396">
    <property type="entry name" value="39S RIBOSOMAL PROTEIN L43"/>
    <property type="match status" value="1"/>
</dbReference>
<evidence type="ECO:0000256" key="4">
    <source>
        <dbReference type="ARBA" id="ARBA00023128"/>
    </source>
</evidence>
<comment type="similarity">
    <text evidence="2">Belongs to the mitochondrion-specific ribosomal protein mL43 family.</text>
</comment>
<dbReference type="InterPro" id="IPR007741">
    <property type="entry name" value="Ribosomal_mL43/mS25/NADH_DH"/>
</dbReference>
<keyword evidence="4" id="KW-0496">Mitochondrion</keyword>
<evidence type="ECO:0000256" key="3">
    <source>
        <dbReference type="ARBA" id="ARBA00022980"/>
    </source>
</evidence>
<evidence type="ECO:0000256" key="2">
    <source>
        <dbReference type="ARBA" id="ARBA00006073"/>
    </source>
</evidence>
<evidence type="ECO:0000259" key="7">
    <source>
        <dbReference type="SMART" id="SM00916"/>
    </source>
</evidence>
<dbReference type="OrthoDB" id="88at2759"/>
<protein>
    <recommendedName>
        <fullName evidence="6">Large ribosomal subunit protein mL43</fullName>
    </recommendedName>
</protein>
<comment type="subcellular location">
    <subcellularLocation>
        <location evidence="1">Mitochondrion</location>
    </subcellularLocation>
</comment>
<dbReference type="AlphaFoldDB" id="A0A8S1BNR0"/>